<keyword evidence="5" id="KW-1185">Reference proteome</keyword>
<evidence type="ECO:0000259" key="3">
    <source>
        <dbReference type="PROSITE" id="PS50114"/>
    </source>
</evidence>
<sequence>MSTAEHDYPDEWLMEPSGMGGAEAAAMSDPRPRPWEEEGVAEVEKAVKDAEAGADHQPHEGELVKIKVATPTKDEEAWIHARYDAITRQNRDVVSIVPGGEADGQAKLECVACGTKKTPLWRNIESRAYCNACGLRKMRAMKSLLGPKKKRGRPKKISLPGEKLLAKAKKPAGRKWKRKPDKVVDVEDVVTGACDSGVRRGTRKRKESVWLHGGGIYVDPLQLTSPPNARAGARGGSTESKYVSRACQALNGFRRDAPQITDSSDDDTDVSLSDGELDLIFKLHEVYGGHRGSLFEMSCRKTGTGTQRLAILIRGAGRLAQASQITQEEKLWLLNRISNEESYLLALPLATASYQELCEHLLAYVRMARQAEGEAEGEASPSLEEKAEKEVGNFPGRGTPPPPMCDLGKGTVGQALALVTPTPEESRPLTPF</sequence>
<accession>A0AAX4P3X6</accession>
<dbReference type="Proteomes" id="UP001472866">
    <property type="component" value="Chromosome 03"/>
</dbReference>
<dbReference type="CDD" id="cd00202">
    <property type="entry name" value="ZnF_GATA"/>
    <property type="match status" value="1"/>
</dbReference>
<reference evidence="4 5" key="1">
    <citation type="submission" date="2024-03" db="EMBL/GenBank/DDBJ databases">
        <title>Complete genome sequence of the green alga Chloropicon roscoffensis RCC1871.</title>
        <authorList>
            <person name="Lemieux C."/>
            <person name="Pombert J.-F."/>
            <person name="Otis C."/>
            <person name="Turmel M."/>
        </authorList>
    </citation>
    <scope>NUCLEOTIDE SEQUENCE [LARGE SCALE GENOMIC DNA]</scope>
    <source>
        <strain evidence="4 5">RCC1871</strain>
    </source>
</reference>
<dbReference type="SMART" id="SM00401">
    <property type="entry name" value="ZnF_GATA"/>
    <property type="match status" value="1"/>
</dbReference>
<keyword evidence="1" id="KW-0479">Metal-binding</keyword>
<gene>
    <name evidence="4" type="ORF">HKI87_03g25760</name>
</gene>
<feature type="compositionally biased region" description="Basic and acidic residues" evidence="2">
    <location>
        <begin position="30"/>
        <end position="39"/>
    </location>
</feature>
<dbReference type="Pfam" id="PF00320">
    <property type="entry name" value="GATA"/>
    <property type="match status" value="1"/>
</dbReference>
<feature type="compositionally biased region" description="Low complexity" evidence="2">
    <location>
        <begin position="14"/>
        <end position="28"/>
    </location>
</feature>
<evidence type="ECO:0000256" key="1">
    <source>
        <dbReference type="PROSITE-ProRule" id="PRU00094"/>
    </source>
</evidence>
<feature type="region of interest" description="Disordered" evidence="2">
    <location>
        <begin position="1"/>
        <end position="39"/>
    </location>
</feature>
<dbReference type="InterPro" id="IPR013088">
    <property type="entry name" value="Znf_NHR/GATA"/>
</dbReference>
<dbReference type="AlphaFoldDB" id="A0AAX4P3X6"/>
<dbReference type="GO" id="GO:0008270">
    <property type="term" value="F:zinc ion binding"/>
    <property type="evidence" value="ECO:0007669"/>
    <property type="project" value="UniProtKB-KW"/>
</dbReference>
<dbReference type="PROSITE" id="PS50114">
    <property type="entry name" value="GATA_ZN_FINGER_2"/>
    <property type="match status" value="1"/>
</dbReference>
<feature type="domain" description="GATA-type" evidence="3">
    <location>
        <begin position="104"/>
        <end position="135"/>
    </location>
</feature>
<evidence type="ECO:0000313" key="4">
    <source>
        <dbReference type="EMBL" id="WZN61042.1"/>
    </source>
</evidence>
<organism evidence="4 5">
    <name type="scientific">Chloropicon roscoffensis</name>
    <dbReference type="NCBI Taxonomy" id="1461544"/>
    <lineage>
        <taxon>Eukaryota</taxon>
        <taxon>Viridiplantae</taxon>
        <taxon>Chlorophyta</taxon>
        <taxon>Chloropicophyceae</taxon>
        <taxon>Chloropicales</taxon>
        <taxon>Chloropicaceae</taxon>
        <taxon>Chloropicon</taxon>
    </lineage>
</organism>
<dbReference type="GO" id="GO:0006355">
    <property type="term" value="P:regulation of DNA-templated transcription"/>
    <property type="evidence" value="ECO:0007669"/>
    <property type="project" value="InterPro"/>
</dbReference>
<keyword evidence="1" id="KW-0862">Zinc</keyword>
<evidence type="ECO:0000256" key="2">
    <source>
        <dbReference type="SAM" id="MobiDB-lite"/>
    </source>
</evidence>
<dbReference type="InterPro" id="IPR000679">
    <property type="entry name" value="Znf_GATA"/>
</dbReference>
<dbReference type="SUPFAM" id="SSF57716">
    <property type="entry name" value="Glucocorticoid receptor-like (DNA-binding domain)"/>
    <property type="match status" value="1"/>
</dbReference>
<protein>
    <submittedName>
        <fullName evidence="4">GATA-type domain-containing protein</fullName>
    </submittedName>
</protein>
<feature type="region of interest" description="Disordered" evidence="2">
    <location>
        <begin position="375"/>
        <end position="409"/>
    </location>
</feature>
<proteinExistence type="predicted"/>
<dbReference type="EMBL" id="CP151503">
    <property type="protein sequence ID" value="WZN61042.1"/>
    <property type="molecule type" value="Genomic_DNA"/>
</dbReference>
<dbReference type="GO" id="GO:0043565">
    <property type="term" value="F:sequence-specific DNA binding"/>
    <property type="evidence" value="ECO:0007669"/>
    <property type="project" value="InterPro"/>
</dbReference>
<evidence type="ECO:0000313" key="5">
    <source>
        <dbReference type="Proteomes" id="UP001472866"/>
    </source>
</evidence>
<keyword evidence="1" id="KW-0863">Zinc-finger</keyword>
<dbReference type="Gene3D" id="3.30.50.10">
    <property type="entry name" value="Erythroid Transcription Factor GATA-1, subunit A"/>
    <property type="match status" value="1"/>
</dbReference>
<name>A0AAX4P3X6_9CHLO</name>